<keyword evidence="1" id="KW-1133">Transmembrane helix</keyword>
<accession>A0AAD7DGR1</accession>
<protein>
    <submittedName>
        <fullName evidence="2">Uncharacterized protein</fullName>
    </submittedName>
</protein>
<gene>
    <name evidence="2" type="ORF">B0H17DRAFT_602525</name>
</gene>
<evidence type="ECO:0000256" key="1">
    <source>
        <dbReference type="SAM" id="Phobius"/>
    </source>
</evidence>
<organism evidence="2 3">
    <name type="scientific">Mycena rosella</name>
    <name type="common">Pink bonnet</name>
    <name type="synonym">Agaricus rosellus</name>
    <dbReference type="NCBI Taxonomy" id="1033263"/>
    <lineage>
        <taxon>Eukaryota</taxon>
        <taxon>Fungi</taxon>
        <taxon>Dikarya</taxon>
        <taxon>Basidiomycota</taxon>
        <taxon>Agaricomycotina</taxon>
        <taxon>Agaricomycetes</taxon>
        <taxon>Agaricomycetidae</taxon>
        <taxon>Agaricales</taxon>
        <taxon>Marasmiineae</taxon>
        <taxon>Mycenaceae</taxon>
        <taxon>Mycena</taxon>
    </lineage>
</organism>
<evidence type="ECO:0000313" key="3">
    <source>
        <dbReference type="Proteomes" id="UP001221757"/>
    </source>
</evidence>
<dbReference type="Proteomes" id="UP001221757">
    <property type="component" value="Unassembled WGS sequence"/>
</dbReference>
<reference evidence="2" key="1">
    <citation type="submission" date="2023-03" db="EMBL/GenBank/DDBJ databases">
        <title>Massive genome expansion in bonnet fungi (Mycena s.s.) driven by repeated elements and novel gene families across ecological guilds.</title>
        <authorList>
            <consortium name="Lawrence Berkeley National Laboratory"/>
            <person name="Harder C.B."/>
            <person name="Miyauchi S."/>
            <person name="Viragh M."/>
            <person name="Kuo A."/>
            <person name="Thoen E."/>
            <person name="Andreopoulos B."/>
            <person name="Lu D."/>
            <person name="Skrede I."/>
            <person name="Drula E."/>
            <person name="Henrissat B."/>
            <person name="Morin E."/>
            <person name="Kohler A."/>
            <person name="Barry K."/>
            <person name="LaButti K."/>
            <person name="Morin E."/>
            <person name="Salamov A."/>
            <person name="Lipzen A."/>
            <person name="Mereny Z."/>
            <person name="Hegedus B."/>
            <person name="Baldrian P."/>
            <person name="Stursova M."/>
            <person name="Weitz H."/>
            <person name="Taylor A."/>
            <person name="Grigoriev I.V."/>
            <person name="Nagy L.G."/>
            <person name="Martin F."/>
            <person name="Kauserud H."/>
        </authorList>
    </citation>
    <scope>NUCLEOTIDE SEQUENCE</scope>
    <source>
        <strain evidence="2">CBHHK067</strain>
    </source>
</reference>
<feature type="transmembrane region" description="Helical" evidence="1">
    <location>
        <begin position="55"/>
        <end position="71"/>
    </location>
</feature>
<keyword evidence="3" id="KW-1185">Reference proteome</keyword>
<keyword evidence="1" id="KW-0812">Transmembrane</keyword>
<proteinExistence type="predicted"/>
<sequence length="108" mass="11624">MVPILLAPSMSVEIAKLTVPIFIGTLPNWALFGVLGVQSGIYFTAFPRDRTLTKILVAVVLLVEMLGTLANTHDTLRVFGVGWGDMHELDAVGWAWFSVPIIGAISAS</sequence>
<name>A0AAD7DGR1_MYCRO</name>
<dbReference type="AlphaFoldDB" id="A0AAD7DGR1"/>
<comment type="caution">
    <text evidence="2">The sequence shown here is derived from an EMBL/GenBank/DDBJ whole genome shotgun (WGS) entry which is preliminary data.</text>
</comment>
<feature type="transmembrane region" description="Helical" evidence="1">
    <location>
        <begin position="20"/>
        <end position="43"/>
    </location>
</feature>
<keyword evidence="1" id="KW-0472">Membrane</keyword>
<evidence type="ECO:0000313" key="2">
    <source>
        <dbReference type="EMBL" id="KAJ7689859.1"/>
    </source>
</evidence>
<dbReference type="EMBL" id="JARKIE010000069">
    <property type="protein sequence ID" value="KAJ7689859.1"/>
    <property type="molecule type" value="Genomic_DNA"/>
</dbReference>